<organism evidence="2 3">
    <name type="scientific">Nakamurella endophytica</name>
    <dbReference type="NCBI Taxonomy" id="1748367"/>
    <lineage>
        <taxon>Bacteria</taxon>
        <taxon>Bacillati</taxon>
        <taxon>Actinomycetota</taxon>
        <taxon>Actinomycetes</taxon>
        <taxon>Nakamurellales</taxon>
        <taxon>Nakamurellaceae</taxon>
        <taxon>Nakamurella</taxon>
    </lineage>
</organism>
<sequence length="198" mass="21016">MSLPDDPAERHRAVAGRFTTLVLATTDWDAPSPVREWQARDVVGHLAGWLPGLLDSGAGIRLRPGPSAEDDPAGAWQVLSTQVQEVLDDAVAGARLLTNPYLGELPVAEAVDRFYTSDVFLHSWDLARAGGLDDRLDPEVCADLLAGMEPLADVLYASGQYGPPVAVPADAGVQDRLLGLIGRDPAWRPPAPPGSVGR</sequence>
<evidence type="ECO:0000313" key="3">
    <source>
        <dbReference type="Proteomes" id="UP000655208"/>
    </source>
</evidence>
<reference evidence="2" key="1">
    <citation type="journal article" date="2014" name="Int. J. Syst. Evol. Microbiol.">
        <title>Complete genome sequence of Corynebacterium casei LMG S-19264T (=DSM 44701T), isolated from a smear-ripened cheese.</title>
        <authorList>
            <consortium name="US DOE Joint Genome Institute (JGI-PGF)"/>
            <person name="Walter F."/>
            <person name="Albersmeier A."/>
            <person name="Kalinowski J."/>
            <person name="Ruckert C."/>
        </authorList>
    </citation>
    <scope>NUCLEOTIDE SEQUENCE</scope>
    <source>
        <strain evidence="2">CGMCC 4.7308</strain>
    </source>
</reference>
<dbReference type="InterPro" id="IPR034660">
    <property type="entry name" value="DinB/YfiT-like"/>
</dbReference>
<proteinExistence type="predicted"/>
<dbReference type="RefSeq" id="WP_188940456.1">
    <property type="nucleotide sequence ID" value="NZ_BMNA01000002.1"/>
</dbReference>
<reference evidence="2" key="2">
    <citation type="submission" date="2020-09" db="EMBL/GenBank/DDBJ databases">
        <authorList>
            <person name="Sun Q."/>
            <person name="Zhou Y."/>
        </authorList>
    </citation>
    <scope>NUCLEOTIDE SEQUENCE</scope>
    <source>
        <strain evidence="2">CGMCC 4.7308</strain>
    </source>
</reference>
<dbReference type="InterPro" id="IPR024344">
    <property type="entry name" value="MDMPI_metal-binding"/>
</dbReference>
<dbReference type="InterPro" id="IPR017517">
    <property type="entry name" value="Maleyloyr_isom"/>
</dbReference>
<dbReference type="Pfam" id="PF11716">
    <property type="entry name" value="MDMPI_N"/>
    <property type="match status" value="1"/>
</dbReference>
<name>A0A917WBW3_9ACTN</name>
<evidence type="ECO:0000259" key="1">
    <source>
        <dbReference type="Pfam" id="PF11716"/>
    </source>
</evidence>
<comment type="caution">
    <text evidence="2">The sequence shown here is derived from an EMBL/GenBank/DDBJ whole genome shotgun (WGS) entry which is preliminary data.</text>
</comment>
<keyword evidence="3" id="KW-1185">Reference proteome</keyword>
<gene>
    <name evidence="2" type="ORF">GCM10011594_10600</name>
</gene>
<dbReference type="GO" id="GO:0046872">
    <property type="term" value="F:metal ion binding"/>
    <property type="evidence" value="ECO:0007669"/>
    <property type="project" value="InterPro"/>
</dbReference>
<evidence type="ECO:0000313" key="2">
    <source>
        <dbReference type="EMBL" id="GGL92696.1"/>
    </source>
</evidence>
<dbReference type="Proteomes" id="UP000655208">
    <property type="component" value="Unassembled WGS sequence"/>
</dbReference>
<feature type="domain" description="Mycothiol-dependent maleylpyruvate isomerase metal-binding" evidence="1">
    <location>
        <begin position="17"/>
        <end position="127"/>
    </location>
</feature>
<dbReference type="AlphaFoldDB" id="A0A917WBW3"/>
<accession>A0A917WBW3</accession>
<dbReference type="NCBIfam" id="TIGR03083">
    <property type="entry name" value="maleylpyruvate isomerase family mycothiol-dependent enzyme"/>
    <property type="match status" value="1"/>
</dbReference>
<dbReference type="SUPFAM" id="SSF109854">
    <property type="entry name" value="DinB/YfiT-like putative metalloenzymes"/>
    <property type="match status" value="1"/>
</dbReference>
<dbReference type="EMBL" id="BMNA01000002">
    <property type="protein sequence ID" value="GGL92696.1"/>
    <property type="molecule type" value="Genomic_DNA"/>
</dbReference>
<protein>
    <recommendedName>
        <fullName evidence="1">Mycothiol-dependent maleylpyruvate isomerase metal-binding domain-containing protein</fullName>
    </recommendedName>
</protein>